<evidence type="ECO:0000256" key="8">
    <source>
        <dbReference type="ARBA" id="ARBA00022833"/>
    </source>
</evidence>
<evidence type="ECO:0000256" key="2">
    <source>
        <dbReference type="ARBA" id="ARBA00022515"/>
    </source>
</evidence>
<accession>A0A1M7Y2N6</accession>
<keyword evidence="17" id="KW-1185">Reference proteome</keyword>
<dbReference type="HAMAP" id="MF_00974">
    <property type="entry name" value="DNA_primase_DnaG"/>
    <property type="match status" value="1"/>
</dbReference>
<evidence type="ECO:0000256" key="12">
    <source>
        <dbReference type="HAMAP-Rule" id="MF_00974"/>
    </source>
</evidence>
<dbReference type="Proteomes" id="UP000184603">
    <property type="component" value="Unassembled WGS sequence"/>
</dbReference>
<evidence type="ECO:0000256" key="10">
    <source>
        <dbReference type="ARBA" id="ARBA00023125"/>
    </source>
</evidence>
<name>A0A1M7Y2N6_9BACT</name>
<evidence type="ECO:0000256" key="3">
    <source>
        <dbReference type="ARBA" id="ARBA00022679"/>
    </source>
</evidence>
<dbReference type="Pfam" id="PF13155">
    <property type="entry name" value="Toprim_2"/>
    <property type="match status" value="1"/>
</dbReference>
<dbReference type="PANTHER" id="PTHR30313:SF2">
    <property type="entry name" value="DNA PRIMASE"/>
    <property type="match status" value="1"/>
</dbReference>
<dbReference type="NCBIfam" id="TIGR01391">
    <property type="entry name" value="dnaG"/>
    <property type="match status" value="1"/>
</dbReference>
<dbReference type="SMART" id="SM00400">
    <property type="entry name" value="ZnF_CHCC"/>
    <property type="match status" value="1"/>
</dbReference>
<dbReference type="InterPro" id="IPR013264">
    <property type="entry name" value="DNAG_N"/>
</dbReference>
<evidence type="ECO:0000256" key="4">
    <source>
        <dbReference type="ARBA" id="ARBA00022695"/>
    </source>
</evidence>
<evidence type="ECO:0000259" key="15">
    <source>
        <dbReference type="PROSITE" id="PS50880"/>
    </source>
</evidence>
<evidence type="ECO:0000256" key="1">
    <source>
        <dbReference type="ARBA" id="ARBA00022478"/>
    </source>
</evidence>
<dbReference type="FunFam" id="3.90.580.10:FF:000001">
    <property type="entry name" value="DNA primase"/>
    <property type="match status" value="1"/>
</dbReference>
<dbReference type="OrthoDB" id="9803773at2"/>
<evidence type="ECO:0000256" key="11">
    <source>
        <dbReference type="ARBA" id="ARBA00023163"/>
    </source>
</evidence>
<dbReference type="InterPro" id="IPR002694">
    <property type="entry name" value="Znf_CHC2"/>
</dbReference>
<evidence type="ECO:0000313" key="17">
    <source>
        <dbReference type="Proteomes" id="UP000184603"/>
    </source>
</evidence>
<dbReference type="GO" id="GO:1990077">
    <property type="term" value="C:primosome complex"/>
    <property type="evidence" value="ECO:0007669"/>
    <property type="project" value="UniProtKB-KW"/>
</dbReference>
<dbReference type="GO" id="GO:0000428">
    <property type="term" value="C:DNA-directed RNA polymerase complex"/>
    <property type="evidence" value="ECO:0007669"/>
    <property type="project" value="UniProtKB-KW"/>
</dbReference>
<dbReference type="InterPro" id="IPR030846">
    <property type="entry name" value="DnaG_bac"/>
</dbReference>
<comment type="domain">
    <text evidence="12">Contains an N-terminal zinc-binding domain, a central core domain that contains the primase activity, and a C-terminal DnaB-binding domain.</text>
</comment>
<dbReference type="PANTHER" id="PTHR30313">
    <property type="entry name" value="DNA PRIMASE"/>
    <property type="match status" value="1"/>
</dbReference>
<dbReference type="GO" id="GO:0003899">
    <property type="term" value="F:DNA-directed RNA polymerase activity"/>
    <property type="evidence" value="ECO:0007669"/>
    <property type="project" value="UniProtKB-UniRule"/>
</dbReference>
<evidence type="ECO:0000256" key="7">
    <source>
        <dbReference type="ARBA" id="ARBA00022771"/>
    </source>
</evidence>
<keyword evidence="9" id="KW-0460">Magnesium</keyword>
<keyword evidence="8 12" id="KW-0862">Zinc</keyword>
<feature type="zinc finger region" description="CHC2-type" evidence="12 14">
    <location>
        <begin position="39"/>
        <end position="63"/>
    </location>
</feature>
<dbReference type="SUPFAM" id="SSF56731">
    <property type="entry name" value="DNA primase core"/>
    <property type="match status" value="1"/>
</dbReference>
<protein>
    <recommendedName>
        <fullName evidence="12 13">DNA primase</fullName>
        <ecNumber evidence="12">2.7.7.101</ecNumber>
    </recommendedName>
</protein>
<dbReference type="Gene3D" id="3.40.1360.10">
    <property type="match status" value="1"/>
</dbReference>
<dbReference type="SUPFAM" id="SSF57783">
    <property type="entry name" value="Zinc beta-ribbon"/>
    <property type="match status" value="1"/>
</dbReference>
<evidence type="ECO:0000256" key="9">
    <source>
        <dbReference type="ARBA" id="ARBA00022842"/>
    </source>
</evidence>
<reference evidence="16" key="1">
    <citation type="submission" date="2016-12" db="EMBL/GenBank/DDBJ databases">
        <authorList>
            <person name="Song W.-J."/>
            <person name="Kurnit D.M."/>
        </authorList>
    </citation>
    <scope>NUCLEOTIDE SEQUENCE [LARGE SCALE GENOMIC DNA]</scope>
    <source>
        <strain evidence="16">DSM 18488</strain>
    </source>
</reference>
<dbReference type="GO" id="GO:0005737">
    <property type="term" value="C:cytoplasm"/>
    <property type="evidence" value="ECO:0007669"/>
    <property type="project" value="TreeGrafter"/>
</dbReference>
<dbReference type="Gene3D" id="1.10.860.10">
    <property type="entry name" value="DNAb Helicase, Chain A"/>
    <property type="match status" value="1"/>
</dbReference>
<dbReference type="InterPro" id="IPR006295">
    <property type="entry name" value="DNA_primase_DnaG"/>
</dbReference>
<dbReference type="GO" id="GO:0006269">
    <property type="term" value="P:DNA replication, synthesis of primer"/>
    <property type="evidence" value="ECO:0007669"/>
    <property type="project" value="UniProtKB-UniRule"/>
</dbReference>
<feature type="domain" description="Toprim" evidence="15">
    <location>
        <begin position="261"/>
        <end position="342"/>
    </location>
</feature>
<dbReference type="AlphaFoldDB" id="A0A1M7Y2N6"/>
<organism evidence="16 17">
    <name type="scientific">Desulfopila aestuarii DSM 18488</name>
    <dbReference type="NCBI Taxonomy" id="1121416"/>
    <lineage>
        <taxon>Bacteria</taxon>
        <taxon>Pseudomonadati</taxon>
        <taxon>Thermodesulfobacteriota</taxon>
        <taxon>Desulfobulbia</taxon>
        <taxon>Desulfobulbales</taxon>
        <taxon>Desulfocapsaceae</taxon>
        <taxon>Desulfopila</taxon>
    </lineage>
</organism>
<keyword evidence="5 12" id="KW-0235">DNA replication</keyword>
<comment type="similarity">
    <text evidence="12 13">Belongs to the DnaG primase family.</text>
</comment>
<dbReference type="Gene3D" id="3.90.580.10">
    <property type="entry name" value="Zinc finger, CHC2-type domain"/>
    <property type="match status" value="1"/>
</dbReference>
<comment type="catalytic activity">
    <reaction evidence="12">
        <text>ssDNA + n NTP = ssDNA/pppN(pN)n-1 hybrid + (n-1) diphosphate.</text>
        <dbReference type="EC" id="2.7.7.101"/>
    </reaction>
</comment>
<keyword evidence="2 12" id="KW-0639">Primosome</keyword>
<dbReference type="InterPro" id="IPR006171">
    <property type="entry name" value="TOPRIM_dom"/>
</dbReference>
<dbReference type="InterPro" id="IPR050219">
    <property type="entry name" value="DnaG_primase"/>
</dbReference>
<sequence>MQESREEIVARVKDRADIVQIIGETVDLKKSGARFLGLCPFHGEKSPSFSVHPGQQFFYCFGCGESGDVFTYFMKYHNLDFPSALKELAGRYGISLPEKSQSPEQERQEKQRKEMFQVSDKAAEIYSRFLADAPQAAVARSYLEKRGIPQEIRKRFGLGYAPAVESSGWDFLSHQLAEGEQAAALEAGLLVRNERGGVYDRFRDRVLFPIQELSGRVCGFGGRIIGEGQPKYLNSPESRIYIKSKLLLGLYQAKDAIRVQNQAIIVEGNFDLVSLVCHGCENVVAPLGTALTREQLRLLKRFADNVVLLFDGDEAGVKAAVRAVPHFLAEQVAGRVALLPIGHDPDTFVREEGIEAVRRLVEGAESLPEFTFKQLVAEFGLTLDGKSRIVEALRPLVKAAASPLQRTVIISHFSEQLGLSPEQLDTMLERPEPVPVEVPQASMVTVKRRPENVEPLTAAQKRLVAFMVLNPRFFTRLAEGGLRDCLVGSVGEILFLQLRRLIDTREEVEPEELLSVLPEGAERTMVSNMLLEATNDGGSENQAELDEEEIVELLQWIRQYGLQRSSERLLKKINAVQSTGNFAELQELLREKQRIDRALQGVENA</sequence>
<dbReference type="PROSITE" id="PS50880">
    <property type="entry name" value="TOPRIM"/>
    <property type="match status" value="1"/>
</dbReference>
<keyword evidence="1 12" id="KW-0240">DNA-directed RNA polymerase</keyword>
<evidence type="ECO:0000256" key="14">
    <source>
        <dbReference type="PIRSR" id="PIRSR002811-1"/>
    </source>
</evidence>
<dbReference type="Pfam" id="PF01807">
    <property type="entry name" value="Zn_ribbon_DnaG"/>
    <property type="match status" value="1"/>
</dbReference>
<dbReference type="Pfam" id="PF10410">
    <property type="entry name" value="DnaB_bind"/>
    <property type="match status" value="1"/>
</dbReference>
<dbReference type="InterPro" id="IPR037068">
    <property type="entry name" value="DNA_primase_core_N_sf"/>
</dbReference>
<dbReference type="InterPro" id="IPR034151">
    <property type="entry name" value="TOPRIM_DnaG_bac"/>
</dbReference>
<dbReference type="SMART" id="SM00493">
    <property type="entry name" value="TOPRIM"/>
    <property type="match status" value="1"/>
</dbReference>
<keyword evidence="11 12" id="KW-0804">Transcription</keyword>
<dbReference type="GO" id="GO:0003677">
    <property type="term" value="F:DNA binding"/>
    <property type="evidence" value="ECO:0007669"/>
    <property type="project" value="UniProtKB-KW"/>
</dbReference>
<gene>
    <name evidence="12" type="primary">dnaG</name>
    <name evidence="16" type="ORF">SAMN02745220_01375</name>
</gene>
<dbReference type="PIRSF" id="PIRSF002811">
    <property type="entry name" value="DnaG"/>
    <property type="match status" value="1"/>
</dbReference>
<dbReference type="STRING" id="1121416.SAMN02745220_01375"/>
<keyword evidence="4 12" id="KW-0548">Nucleotidyltransferase</keyword>
<dbReference type="RefSeq" id="WP_159441239.1">
    <property type="nucleotide sequence ID" value="NZ_FRFE01000005.1"/>
</dbReference>
<dbReference type="InterPro" id="IPR019475">
    <property type="entry name" value="DNA_primase_DnaB-bd"/>
</dbReference>
<dbReference type="InterPro" id="IPR016136">
    <property type="entry name" value="DNA_helicase_N/primase_C"/>
</dbReference>
<keyword evidence="3 12" id="KW-0808">Transferase</keyword>
<evidence type="ECO:0000256" key="6">
    <source>
        <dbReference type="ARBA" id="ARBA00022723"/>
    </source>
</evidence>
<keyword evidence="6 12" id="KW-0479">Metal-binding</keyword>
<comment type="function">
    <text evidence="12 13">RNA polymerase that catalyzes the synthesis of short RNA molecules used as primers for DNA polymerase during DNA replication.</text>
</comment>
<keyword evidence="10 12" id="KW-0238">DNA-binding</keyword>
<evidence type="ECO:0000256" key="5">
    <source>
        <dbReference type="ARBA" id="ARBA00022705"/>
    </source>
</evidence>
<dbReference type="GO" id="GO:0008270">
    <property type="term" value="F:zinc ion binding"/>
    <property type="evidence" value="ECO:0007669"/>
    <property type="project" value="UniProtKB-UniRule"/>
</dbReference>
<evidence type="ECO:0000256" key="13">
    <source>
        <dbReference type="PIRNR" id="PIRNR002811"/>
    </source>
</evidence>
<evidence type="ECO:0000313" key="16">
    <source>
        <dbReference type="EMBL" id="SHO46225.1"/>
    </source>
</evidence>
<keyword evidence="7 12" id="KW-0863">Zinc-finger</keyword>
<comment type="subunit">
    <text evidence="12">Monomer. Interacts with DnaB.</text>
</comment>
<dbReference type="EMBL" id="FRFE01000005">
    <property type="protein sequence ID" value="SHO46225.1"/>
    <property type="molecule type" value="Genomic_DNA"/>
</dbReference>
<proteinExistence type="inferred from homology"/>
<dbReference type="Gene3D" id="3.90.980.10">
    <property type="entry name" value="DNA primase, catalytic core, N-terminal domain"/>
    <property type="match status" value="1"/>
</dbReference>
<dbReference type="Pfam" id="PF08275">
    <property type="entry name" value="DNAG_N"/>
    <property type="match status" value="1"/>
</dbReference>
<dbReference type="CDD" id="cd03364">
    <property type="entry name" value="TOPRIM_DnaG_primases"/>
    <property type="match status" value="1"/>
</dbReference>
<dbReference type="EC" id="2.7.7.101" evidence="12"/>
<dbReference type="InterPro" id="IPR036977">
    <property type="entry name" value="DNA_primase_Znf_CHC2"/>
</dbReference>
<comment type="cofactor">
    <cofactor evidence="12 13 14">
        <name>Zn(2+)</name>
        <dbReference type="ChEBI" id="CHEBI:29105"/>
    </cofactor>
    <text evidence="12 13 14">Binds 1 zinc ion per monomer.</text>
</comment>